<dbReference type="GO" id="GO:0016491">
    <property type="term" value="F:oxidoreductase activity"/>
    <property type="evidence" value="ECO:0007669"/>
    <property type="project" value="UniProtKB-KW"/>
</dbReference>
<dbReference type="Pfam" id="PF01565">
    <property type="entry name" value="FAD_binding_4"/>
    <property type="match status" value="1"/>
</dbReference>
<dbReference type="EMBL" id="DF977475">
    <property type="protein sequence ID" value="GAP88228.1"/>
    <property type="molecule type" value="Genomic_DNA"/>
</dbReference>
<gene>
    <name evidence="8" type="ORF">SAMD00023353_3000190</name>
</gene>
<evidence type="ECO:0000313" key="8">
    <source>
        <dbReference type="EMBL" id="GAP88228.1"/>
    </source>
</evidence>
<name>A0A1W2TJ55_ROSNE</name>
<dbReference type="Gene3D" id="3.40.462.20">
    <property type="match status" value="1"/>
</dbReference>
<dbReference type="Gene3D" id="3.30.465.10">
    <property type="match status" value="1"/>
</dbReference>
<evidence type="ECO:0000313" key="9">
    <source>
        <dbReference type="Proteomes" id="UP000054516"/>
    </source>
</evidence>
<keyword evidence="5" id="KW-0560">Oxidoreductase</keyword>
<dbReference type="Pfam" id="PF08031">
    <property type="entry name" value="BBE"/>
    <property type="match status" value="1"/>
</dbReference>
<evidence type="ECO:0000256" key="3">
    <source>
        <dbReference type="ARBA" id="ARBA00022630"/>
    </source>
</evidence>
<evidence type="ECO:0000256" key="2">
    <source>
        <dbReference type="ARBA" id="ARBA00005466"/>
    </source>
</evidence>
<protein>
    <submittedName>
        <fullName evidence="8">Putative FAD-binding domain-containing protein</fullName>
    </submittedName>
</protein>
<dbReference type="InterPro" id="IPR012951">
    <property type="entry name" value="BBE"/>
</dbReference>
<comment type="cofactor">
    <cofactor evidence="1">
        <name>FAD</name>
        <dbReference type="ChEBI" id="CHEBI:57692"/>
    </cofactor>
</comment>
<dbReference type="InterPro" id="IPR016169">
    <property type="entry name" value="FAD-bd_PCMH_sub2"/>
</dbReference>
<evidence type="ECO:0000256" key="4">
    <source>
        <dbReference type="ARBA" id="ARBA00022827"/>
    </source>
</evidence>
<reference evidence="8" key="1">
    <citation type="submission" date="2016-03" db="EMBL/GenBank/DDBJ databases">
        <title>Draft genome sequence of Rosellinia necatrix.</title>
        <authorList>
            <person name="Kanematsu S."/>
        </authorList>
    </citation>
    <scope>NUCLEOTIDE SEQUENCE [LARGE SCALE GENOMIC DNA]</scope>
    <source>
        <strain evidence="8">W97</strain>
    </source>
</reference>
<feature type="chain" id="PRO_5010709754" evidence="6">
    <location>
        <begin position="22"/>
        <end position="508"/>
    </location>
</feature>
<dbReference type="OrthoDB" id="415825at2759"/>
<comment type="similarity">
    <text evidence="2">Belongs to the oxygen-dependent FAD-linked oxidoreductase family.</text>
</comment>
<feature type="signal peptide" evidence="6">
    <location>
        <begin position="1"/>
        <end position="21"/>
    </location>
</feature>
<proteinExistence type="inferred from homology"/>
<organism evidence="8">
    <name type="scientific">Rosellinia necatrix</name>
    <name type="common">White root-rot fungus</name>
    <dbReference type="NCBI Taxonomy" id="77044"/>
    <lineage>
        <taxon>Eukaryota</taxon>
        <taxon>Fungi</taxon>
        <taxon>Dikarya</taxon>
        <taxon>Ascomycota</taxon>
        <taxon>Pezizomycotina</taxon>
        <taxon>Sordariomycetes</taxon>
        <taxon>Xylariomycetidae</taxon>
        <taxon>Xylariales</taxon>
        <taxon>Xylariaceae</taxon>
        <taxon>Rosellinia</taxon>
    </lineage>
</organism>
<dbReference type="PANTHER" id="PTHR42973">
    <property type="entry name" value="BINDING OXIDOREDUCTASE, PUTATIVE (AFU_ORTHOLOGUE AFUA_1G17690)-RELATED"/>
    <property type="match status" value="1"/>
</dbReference>
<dbReference type="InterPro" id="IPR050416">
    <property type="entry name" value="FAD-linked_Oxidoreductase"/>
</dbReference>
<dbReference type="OMA" id="DNVFRFH"/>
<keyword evidence="9" id="KW-1185">Reference proteome</keyword>
<dbReference type="InterPro" id="IPR016166">
    <property type="entry name" value="FAD-bd_PCMH"/>
</dbReference>
<dbReference type="PANTHER" id="PTHR42973:SF9">
    <property type="entry name" value="FAD-BINDING PCMH-TYPE DOMAIN-CONTAINING PROTEIN-RELATED"/>
    <property type="match status" value="1"/>
</dbReference>
<dbReference type="PROSITE" id="PS51387">
    <property type="entry name" value="FAD_PCMH"/>
    <property type="match status" value="1"/>
</dbReference>
<dbReference type="GO" id="GO:0071949">
    <property type="term" value="F:FAD binding"/>
    <property type="evidence" value="ECO:0007669"/>
    <property type="project" value="InterPro"/>
</dbReference>
<evidence type="ECO:0000259" key="7">
    <source>
        <dbReference type="PROSITE" id="PS51387"/>
    </source>
</evidence>
<evidence type="ECO:0000256" key="6">
    <source>
        <dbReference type="SAM" id="SignalP"/>
    </source>
</evidence>
<dbReference type="STRING" id="77044.A0A1W2TJ55"/>
<evidence type="ECO:0000256" key="1">
    <source>
        <dbReference type="ARBA" id="ARBA00001974"/>
    </source>
</evidence>
<dbReference type="SUPFAM" id="SSF56176">
    <property type="entry name" value="FAD-binding/transporter-associated domain-like"/>
    <property type="match status" value="1"/>
</dbReference>
<keyword evidence="4" id="KW-0274">FAD</keyword>
<feature type="domain" description="FAD-binding PCMH-type" evidence="7">
    <location>
        <begin position="67"/>
        <end position="241"/>
    </location>
</feature>
<evidence type="ECO:0000256" key="5">
    <source>
        <dbReference type="ARBA" id="ARBA00023002"/>
    </source>
</evidence>
<accession>A0A1W2TJ55</accession>
<dbReference type="InterPro" id="IPR036318">
    <property type="entry name" value="FAD-bd_PCMH-like_sf"/>
</dbReference>
<dbReference type="Proteomes" id="UP000054516">
    <property type="component" value="Unassembled WGS sequence"/>
</dbReference>
<keyword evidence="6" id="KW-0732">Signal</keyword>
<sequence>MRSFNYLAWLGLLGFPALTYAAPYLESREATLDIQSIVSSTKGSWSCGTVLSFGNTSEFQNATERWSTTDAPTYVAAITPSNEKDVAAAVKLANRFKIPFLATGGRHGYTTTLGKLQNGLSIDLSQLNSFSADVNASTVTVGAAANIGMFQDELFAKGLIVPHGSCACPGYVGLTVGAGVGRWQGTMGLVIDHLISARVVTAKGDLITVSEKENADLFWGLRGAGANLGIVTSATYRAERAVDHNNGYVLTADLRYQANATAAYFAYLEKTKFPANVGGVHLTFWNATEGQAELVANWVWIGPEREGREFMNQFLRFGPVAVDNYEYIPWNKLLDTAASGFGANGDCVRNQYRNTYSSNLKTVSGASMQRTFTRLQKWYADYPNGRGTATNLEVFPNDAVAAVRDDSTAYPWRDAQAFMVVTIMVDDETNSTLLDAGDKLSRELRADWDATGGYDAEGGSIYINYAHGDESLESRYGARKLPRLAALKKKWDPKNVFAYNNALPTRYA</sequence>
<dbReference type="InterPro" id="IPR006094">
    <property type="entry name" value="Oxid_FAD_bind_N"/>
</dbReference>
<dbReference type="AlphaFoldDB" id="A0A1W2TJ55"/>
<keyword evidence="3" id="KW-0285">Flavoprotein</keyword>